<evidence type="ECO:0000256" key="2">
    <source>
        <dbReference type="ARBA" id="ARBA00019062"/>
    </source>
</evidence>
<dbReference type="Proteomes" id="UP001229421">
    <property type="component" value="Unassembled WGS sequence"/>
</dbReference>
<dbReference type="GO" id="GO:0032299">
    <property type="term" value="C:ribonuclease H2 complex"/>
    <property type="evidence" value="ECO:0007669"/>
    <property type="project" value="InterPro"/>
</dbReference>
<evidence type="ECO:0000256" key="5">
    <source>
        <dbReference type="ARBA" id="ARBA00033464"/>
    </source>
</evidence>
<sequence length="309" mass="35303">MYVCVKLYFIIECVKCTLSGWIPKISLSHKMAWYEGLEETRLLVASSDPSATGDDIGRLLQLRHPKTGDRTCYVLINDGLQELNWFKQSYGSWFMGDYICEDGGLYTATPVDPVFILLPMFDEARMKNGNDPGKFRQLDEIIYLHDFPGYRCLSTIAEKSMEIVCDCKEIGSTKFFRLNDSKVLAWMFCKVQQLKQTLVKLDKNFAARSQKELLADVVMILGEYLADDPWYKLLCNHLRLNMVEAVNAPDIKSDSTHASTPSSFNPTVQEQTCSDKRVTRNGKQNKKVKVETNSHSIKDMFSKASRRGR</sequence>
<dbReference type="Pfam" id="PF09468">
    <property type="entry name" value="RNase_H2-Ydr279"/>
    <property type="match status" value="1"/>
</dbReference>
<dbReference type="PANTHER" id="PTHR13383:SF11">
    <property type="entry name" value="RIBONUCLEASE H2 SUBUNIT B"/>
    <property type="match status" value="1"/>
</dbReference>
<name>A0AAD8KIU3_TARER</name>
<feature type="domain" description="Ribonuclease H2 subunit B wHTH" evidence="7">
    <location>
        <begin position="115"/>
        <end position="210"/>
    </location>
</feature>
<feature type="region of interest" description="Disordered" evidence="6">
    <location>
        <begin position="252"/>
        <end position="309"/>
    </location>
</feature>
<reference evidence="9" key="1">
    <citation type="journal article" date="2023" name="bioRxiv">
        <title>Improved chromosome-level genome assembly for marigold (Tagetes erecta).</title>
        <authorList>
            <person name="Jiang F."/>
            <person name="Yuan L."/>
            <person name="Wang S."/>
            <person name="Wang H."/>
            <person name="Xu D."/>
            <person name="Wang A."/>
            <person name="Fan W."/>
        </authorList>
    </citation>
    <scope>NUCLEOTIDE SEQUENCE</scope>
    <source>
        <strain evidence="9">WSJ</strain>
        <tissue evidence="9">Leaf</tissue>
    </source>
</reference>
<evidence type="ECO:0000256" key="6">
    <source>
        <dbReference type="SAM" id="MobiDB-lite"/>
    </source>
</evidence>
<evidence type="ECO:0000256" key="3">
    <source>
        <dbReference type="ARBA" id="ARBA00023242"/>
    </source>
</evidence>
<keyword evidence="3" id="KW-0539">Nucleus</keyword>
<dbReference type="FunFam" id="2.20.25.530:FF:000002">
    <property type="entry name" value="Ribonuclease H2 subunit B"/>
    <property type="match status" value="1"/>
</dbReference>
<evidence type="ECO:0000259" key="7">
    <source>
        <dbReference type="Pfam" id="PF09468"/>
    </source>
</evidence>
<gene>
    <name evidence="9" type="ORF">QVD17_19078</name>
</gene>
<dbReference type="GO" id="GO:0005654">
    <property type="term" value="C:nucleoplasm"/>
    <property type="evidence" value="ECO:0007669"/>
    <property type="project" value="TreeGrafter"/>
</dbReference>
<comment type="caution">
    <text evidence="9">The sequence shown here is derived from an EMBL/GenBank/DDBJ whole genome shotgun (WGS) entry which is preliminary data.</text>
</comment>
<keyword evidence="10" id="KW-1185">Reference proteome</keyword>
<dbReference type="InterPro" id="IPR040456">
    <property type="entry name" value="RNase_H2_suB"/>
</dbReference>
<dbReference type="InterPro" id="IPR041195">
    <property type="entry name" value="Rnh202_N"/>
</dbReference>
<feature type="compositionally biased region" description="Polar residues" evidence="6">
    <location>
        <begin position="256"/>
        <end position="272"/>
    </location>
</feature>
<dbReference type="CDD" id="cd09270">
    <property type="entry name" value="RNase_H2-B"/>
    <property type="match status" value="1"/>
</dbReference>
<dbReference type="PANTHER" id="PTHR13383">
    <property type="entry name" value="RIBONUCLEASE H2 SUBUNIT B"/>
    <property type="match status" value="1"/>
</dbReference>
<dbReference type="Pfam" id="PF17745">
    <property type="entry name" value="Ydr279_N"/>
    <property type="match status" value="1"/>
</dbReference>
<dbReference type="AlphaFoldDB" id="A0AAD8KIU3"/>
<evidence type="ECO:0000313" key="9">
    <source>
        <dbReference type="EMBL" id="KAK1423770.1"/>
    </source>
</evidence>
<evidence type="ECO:0000313" key="10">
    <source>
        <dbReference type="Proteomes" id="UP001229421"/>
    </source>
</evidence>
<evidence type="ECO:0000256" key="1">
    <source>
        <dbReference type="ARBA" id="ARBA00004123"/>
    </source>
</evidence>
<feature type="domain" description="Rnh202 triple barrel" evidence="8">
    <location>
        <begin position="58"/>
        <end position="112"/>
    </location>
</feature>
<proteinExistence type="predicted"/>
<evidence type="ECO:0000256" key="4">
    <source>
        <dbReference type="ARBA" id="ARBA00024778"/>
    </source>
</evidence>
<evidence type="ECO:0000259" key="8">
    <source>
        <dbReference type="Pfam" id="PF17745"/>
    </source>
</evidence>
<comment type="subcellular location">
    <subcellularLocation>
        <location evidence="1">Nucleus</location>
    </subcellularLocation>
</comment>
<protein>
    <recommendedName>
        <fullName evidence="2">Ribonuclease H2 subunit B</fullName>
    </recommendedName>
    <alternativeName>
        <fullName evidence="5">Ribonuclease HI subunit B</fullName>
    </alternativeName>
</protein>
<dbReference type="Gene3D" id="2.20.25.530">
    <property type="match status" value="1"/>
</dbReference>
<feature type="compositionally biased region" description="Basic and acidic residues" evidence="6">
    <location>
        <begin position="288"/>
        <end position="301"/>
    </location>
</feature>
<accession>A0AAD8KIU3</accession>
<dbReference type="EMBL" id="JAUHHV010000005">
    <property type="protein sequence ID" value="KAK1423770.1"/>
    <property type="molecule type" value="Genomic_DNA"/>
</dbReference>
<comment type="function">
    <text evidence="4">Non catalytic subunit of RNase H2, an endonuclease that specifically degrades the RNA of RNA:DNA hybrids. Participates in DNA replication, possibly by mediating the removal of lagging-strand Okazaki fragment RNA primers during DNA replication. Mediates the excision of single ribonucleotides from DNA:RNA duplexes.</text>
</comment>
<dbReference type="GO" id="GO:0006401">
    <property type="term" value="P:RNA catabolic process"/>
    <property type="evidence" value="ECO:0007669"/>
    <property type="project" value="TreeGrafter"/>
</dbReference>
<dbReference type="InterPro" id="IPR019024">
    <property type="entry name" value="RNase_H2_suB_wHTH"/>
</dbReference>
<organism evidence="9 10">
    <name type="scientific">Tagetes erecta</name>
    <name type="common">African marigold</name>
    <dbReference type="NCBI Taxonomy" id="13708"/>
    <lineage>
        <taxon>Eukaryota</taxon>
        <taxon>Viridiplantae</taxon>
        <taxon>Streptophyta</taxon>
        <taxon>Embryophyta</taxon>
        <taxon>Tracheophyta</taxon>
        <taxon>Spermatophyta</taxon>
        <taxon>Magnoliopsida</taxon>
        <taxon>eudicotyledons</taxon>
        <taxon>Gunneridae</taxon>
        <taxon>Pentapetalae</taxon>
        <taxon>asterids</taxon>
        <taxon>campanulids</taxon>
        <taxon>Asterales</taxon>
        <taxon>Asteraceae</taxon>
        <taxon>Asteroideae</taxon>
        <taxon>Heliantheae alliance</taxon>
        <taxon>Tageteae</taxon>
        <taxon>Tagetes</taxon>
    </lineage>
</organism>
<dbReference type="Gene3D" id="1.10.20.120">
    <property type="match status" value="1"/>
</dbReference>